<dbReference type="Proteomes" id="UP001233999">
    <property type="component" value="Unassembled WGS sequence"/>
</dbReference>
<dbReference type="GO" id="GO:0006915">
    <property type="term" value="P:apoptotic process"/>
    <property type="evidence" value="ECO:0007669"/>
    <property type="project" value="UniProtKB-KW"/>
</dbReference>
<dbReference type="GO" id="GO:0006508">
    <property type="term" value="P:proteolysis"/>
    <property type="evidence" value="ECO:0007669"/>
    <property type="project" value="InterPro"/>
</dbReference>
<dbReference type="SUPFAM" id="SSF52129">
    <property type="entry name" value="Caspase-like"/>
    <property type="match status" value="1"/>
</dbReference>
<feature type="compositionally biased region" description="Polar residues" evidence="3">
    <location>
        <begin position="18"/>
        <end position="39"/>
    </location>
</feature>
<dbReference type="InterPro" id="IPR015917">
    <property type="entry name" value="Pept_C14A"/>
</dbReference>
<dbReference type="PROSITE" id="PS01121">
    <property type="entry name" value="CASPASE_HIS"/>
    <property type="match status" value="1"/>
</dbReference>
<gene>
    <name evidence="5" type="ORF">L9F63_011046</name>
</gene>
<evidence type="ECO:0000256" key="1">
    <source>
        <dbReference type="ARBA" id="ARBA00010134"/>
    </source>
</evidence>
<feature type="domain" description="Caspase family p20" evidence="4">
    <location>
        <begin position="76"/>
        <end position="172"/>
    </location>
</feature>
<dbReference type="PANTHER" id="PTHR48169">
    <property type="entry name" value="DED DOMAIN-CONTAINING PROTEIN"/>
    <property type="match status" value="1"/>
</dbReference>
<evidence type="ECO:0000256" key="2">
    <source>
        <dbReference type="ARBA" id="ARBA00022703"/>
    </source>
</evidence>
<dbReference type="InterPro" id="IPR011600">
    <property type="entry name" value="Pept_C14_caspase"/>
</dbReference>
<dbReference type="Pfam" id="PF00656">
    <property type="entry name" value="Peptidase_C14"/>
    <property type="match status" value="1"/>
</dbReference>
<proteinExistence type="inferred from homology"/>
<evidence type="ECO:0000256" key="3">
    <source>
        <dbReference type="SAM" id="MobiDB-lite"/>
    </source>
</evidence>
<evidence type="ECO:0000259" key="4">
    <source>
        <dbReference type="PROSITE" id="PS50208"/>
    </source>
</evidence>
<protein>
    <recommendedName>
        <fullName evidence="4">Caspase family p20 domain-containing protein</fullName>
    </recommendedName>
</protein>
<evidence type="ECO:0000313" key="6">
    <source>
        <dbReference type="Proteomes" id="UP001233999"/>
    </source>
</evidence>
<feature type="non-terminal residue" evidence="5">
    <location>
        <position position="1"/>
    </location>
</feature>
<dbReference type="GO" id="GO:0005737">
    <property type="term" value="C:cytoplasm"/>
    <property type="evidence" value="ECO:0007669"/>
    <property type="project" value="UniProtKB-ARBA"/>
</dbReference>
<feature type="compositionally biased region" description="Basic residues" evidence="3">
    <location>
        <begin position="1"/>
        <end position="10"/>
    </location>
</feature>
<dbReference type="PRINTS" id="PR00376">
    <property type="entry name" value="IL1BCENZYME"/>
</dbReference>
<comment type="caution">
    <text evidence="5">The sequence shown here is derived from an EMBL/GenBank/DDBJ whole genome shotgun (WGS) entry which is preliminary data.</text>
</comment>
<keyword evidence="6" id="KW-1185">Reference proteome</keyword>
<feature type="region of interest" description="Disordered" evidence="3">
    <location>
        <begin position="1"/>
        <end position="44"/>
    </location>
</feature>
<name>A0AAD8EPD5_DIPPU</name>
<keyword evidence="2" id="KW-0053">Apoptosis</keyword>
<reference evidence="5" key="1">
    <citation type="journal article" date="2023" name="IScience">
        <title>Live-bearing cockroach genome reveals convergent evolutionary mechanisms linked to viviparity in insects and beyond.</title>
        <authorList>
            <person name="Fouks B."/>
            <person name="Harrison M.C."/>
            <person name="Mikhailova A.A."/>
            <person name="Marchal E."/>
            <person name="English S."/>
            <person name="Carruthers M."/>
            <person name="Jennings E.C."/>
            <person name="Chiamaka E.L."/>
            <person name="Frigard R.A."/>
            <person name="Pippel M."/>
            <person name="Attardo G.M."/>
            <person name="Benoit J.B."/>
            <person name="Bornberg-Bauer E."/>
            <person name="Tobe S.S."/>
        </authorList>
    </citation>
    <scope>NUCLEOTIDE SEQUENCE</scope>
    <source>
        <strain evidence="5">Stay&amp;Tobe</strain>
    </source>
</reference>
<dbReference type="InterPro" id="IPR016129">
    <property type="entry name" value="Caspase_his_AS"/>
</dbReference>
<dbReference type="InterPro" id="IPR029030">
    <property type="entry name" value="Caspase-like_dom_sf"/>
</dbReference>
<comment type="similarity">
    <text evidence="1">Belongs to the peptidase C14A family.</text>
</comment>
<dbReference type="InterPro" id="IPR001309">
    <property type="entry name" value="Pept_C14_p20"/>
</dbReference>
<dbReference type="AlphaFoldDB" id="A0AAD8EPD5"/>
<sequence length="172" mass="19724">MSHSQKRTTSLRREPLDQDNSSPTKRSRIDTPSTSTDTVNKTDHYNMDHSFRGYGVIFYQQNYKRCITKSTHCPCSNIEVERISNTLQNLDFEVTTYRDLSLCEIKREIKILAEETDHSSADCIVVVMLTHGNNNSSLCTRTHNLPVQDLWTQFCASKCPSLAGKPKIFFIE</sequence>
<dbReference type="GO" id="GO:0043067">
    <property type="term" value="P:regulation of programmed cell death"/>
    <property type="evidence" value="ECO:0007669"/>
    <property type="project" value="UniProtKB-ARBA"/>
</dbReference>
<dbReference type="Gene3D" id="3.40.50.1460">
    <property type="match status" value="1"/>
</dbReference>
<dbReference type="GO" id="GO:0004197">
    <property type="term" value="F:cysteine-type endopeptidase activity"/>
    <property type="evidence" value="ECO:0007669"/>
    <property type="project" value="InterPro"/>
</dbReference>
<organism evidence="5 6">
    <name type="scientific">Diploptera punctata</name>
    <name type="common">Pacific beetle cockroach</name>
    <dbReference type="NCBI Taxonomy" id="6984"/>
    <lineage>
        <taxon>Eukaryota</taxon>
        <taxon>Metazoa</taxon>
        <taxon>Ecdysozoa</taxon>
        <taxon>Arthropoda</taxon>
        <taxon>Hexapoda</taxon>
        <taxon>Insecta</taxon>
        <taxon>Pterygota</taxon>
        <taxon>Neoptera</taxon>
        <taxon>Polyneoptera</taxon>
        <taxon>Dictyoptera</taxon>
        <taxon>Blattodea</taxon>
        <taxon>Blaberoidea</taxon>
        <taxon>Blaberidae</taxon>
        <taxon>Diplopterinae</taxon>
        <taxon>Diploptera</taxon>
    </lineage>
</organism>
<accession>A0AAD8EPD5</accession>
<evidence type="ECO:0000313" key="5">
    <source>
        <dbReference type="EMBL" id="KAJ9598225.1"/>
    </source>
</evidence>
<dbReference type="PROSITE" id="PS50208">
    <property type="entry name" value="CASPASE_P20"/>
    <property type="match status" value="1"/>
</dbReference>
<dbReference type="PANTHER" id="PTHR48169:SF7">
    <property type="entry name" value="CASPASE 10"/>
    <property type="match status" value="1"/>
</dbReference>
<reference evidence="5" key="2">
    <citation type="submission" date="2023-05" db="EMBL/GenBank/DDBJ databases">
        <authorList>
            <person name="Fouks B."/>
        </authorList>
    </citation>
    <scope>NUCLEOTIDE SEQUENCE</scope>
    <source>
        <strain evidence="5">Stay&amp;Tobe</strain>
        <tissue evidence="5">Testes</tissue>
    </source>
</reference>
<dbReference type="EMBL" id="JASPKZ010001233">
    <property type="protein sequence ID" value="KAJ9598225.1"/>
    <property type="molecule type" value="Genomic_DNA"/>
</dbReference>